<organism evidence="2">
    <name type="scientific">Nocardia globerula</name>
    <dbReference type="NCBI Taxonomy" id="1818"/>
    <lineage>
        <taxon>Bacteria</taxon>
        <taxon>Bacillati</taxon>
        <taxon>Actinomycetota</taxon>
        <taxon>Actinomycetes</taxon>
        <taxon>Mycobacteriales</taxon>
        <taxon>Nocardiaceae</taxon>
        <taxon>Nocardia</taxon>
    </lineage>
</organism>
<gene>
    <name evidence="2" type="ORF">FNL38_107203</name>
</gene>
<dbReference type="InterPro" id="IPR056100">
    <property type="entry name" value="DUF7683"/>
</dbReference>
<protein>
    <recommendedName>
        <fullName evidence="1">DUF7683 domain-containing protein</fullName>
    </recommendedName>
</protein>
<sequence>MWYLEAFDNETEFRTEKYLLHDMTAEIVKEILGIDDNNFDLPVVARFSCVQLDKVLKFAKYTHEPIDVIENCEYFVGLFAD</sequence>
<reference evidence="2" key="1">
    <citation type="submission" date="2019-07" db="EMBL/GenBank/DDBJ databases">
        <title>Genomic Encyclopedia of Type Strains, Phase IV (KMG-IV): sequencing the most valuable type-strain genomes for metagenomic binning, comparative biology and taxonomic classification.</title>
        <authorList>
            <person name="Goeker M."/>
        </authorList>
    </citation>
    <scope>NUCLEOTIDE SEQUENCE</scope>
    <source>
        <strain evidence="2">DSM 44596</strain>
    </source>
</reference>
<proteinExistence type="predicted"/>
<accession>A0A652YKV7</accession>
<dbReference type="AlphaFoldDB" id="A0A652YKV7"/>
<dbReference type="EMBL" id="VNIQ01000007">
    <property type="protein sequence ID" value="TYQ01781.1"/>
    <property type="molecule type" value="Genomic_DNA"/>
</dbReference>
<feature type="domain" description="DUF7683" evidence="1">
    <location>
        <begin position="1"/>
        <end position="76"/>
    </location>
</feature>
<name>A0A652YKV7_NOCGL</name>
<evidence type="ECO:0000259" key="1">
    <source>
        <dbReference type="Pfam" id="PF24731"/>
    </source>
</evidence>
<evidence type="ECO:0000313" key="2">
    <source>
        <dbReference type="EMBL" id="TYQ01781.1"/>
    </source>
</evidence>
<comment type="caution">
    <text evidence="2">The sequence shown here is derived from an EMBL/GenBank/DDBJ whole genome shotgun (WGS) entry which is preliminary data.</text>
</comment>
<dbReference type="Pfam" id="PF24731">
    <property type="entry name" value="DUF7683"/>
    <property type="match status" value="1"/>
</dbReference>